<keyword evidence="2" id="KW-0812">Transmembrane</keyword>
<gene>
    <name evidence="4" type="ORF">SUNI508_09869</name>
</gene>
<feature type="compositionally biased region" description="Low complexity" evidence="1">
    <location>
        <begin position="20"/>
        <end position="29"/>
    </location>
</feature>
<evidence type="ECO:0000256" key="1">
    <source>
        <dbReference type="SAM" id="MobiDB-lite"/>
    </source>
</evidence>
<feature type="chain" id="PRO_5045162635" description="Mid2 domain-containing protein" evidence="3">
    <location>
        <begin position="22"/>
        <end position="590"/>
    </location>
</feature>
<organism evidence="4 5">
    <name type="scientific">Seiridium unicorne</name>
    <dbReference type="NCBI Taxonomy" id="138068"/>
    <lineage>
        <taxon>Eukaryota</taxon>
        <taxon>Fungi</taxon>
        <taxon>Dikarya</taxon>
        <taxon>Ascomycota</taxon>
        <taxon>Pezizomycotina</taxon>
        <taxon>Sordariomycetes</taxon>
        <taxon>Xylariomycetidae</taxon>
        <taxon>Amphisphaeriales</taxon>
        <taxon>Sporocadaceae</taxon>
        <taxon>Seiridium</taxon>
    </lineage>
</organism>
<feature type="transmembrane region" description="Helical" evidence="2">
    <location>
        <begin position="523"/>
        <end position="545"/>
    </location>
</feature>
<evidence type="ECO:0000313" key="4">
    <source>
        <dbReference type="EMBL" id="KAK9416096.1"/>
    </source>
</evidence>
<feature type="signal peptide" evidence="3">
    <location>
        <begin position="1"/>
        <end position="21"/>
    </location>
</feature>
<keyword evidence="2" id="KW-1133">Transmembrane helix</keyword>
<keyword evidence="2" id="KW-0472">Membrane</keyword>
<name>A0ABR2UP69_9PEZI</name>
<accession>A0ABR2UP69</accession>
<feature type="region of interest" description="Disordered" evidence="1">
    <location>
        <begin position="20"/>
        <end position="39"/>
    </location>
</feature>
<keyword evidence="3" id="KW-0732">Signal</keyword>
<evidence type="ECO:0000313" key="5">
    <source>
        <dbReference type="Proteomes" id="UP001408356"/>
    </source>
</evidence>
<evidence type="ECO:0008006" key="6">
    <source>
        <dbReference type="Google" id="ProtNLM"/>
    </source>
</evidence>
<evidence type="ECO:0000256" key="3">
    <source>
        <dbReference type="SAM" id="SignalP"/>
    </source>
</evidence>
<comment type="caution">
    <text evidence="4">The sequence shown here is derived from an EMBL/GenBank/DDBJ whole genome shotgun (WGS) entry which is preliminary data.</text>
</comment>
<sequence length="590" mass="61889">MLFSHFSRALIWASGLATASASPSSSDISIHTRNAPGRSTSDTLRALGRALQHASIQKRDNVFKNSTSIEKSWTDATLFKMEKTVKKGNATATGSIEFICTTCYVKTKATAQLTIDGTFNATAAFDNVTDQIGDQFENLTTTVVDYVDGYISSTVHNLADGIDASDFALPPIDVDFHIDIPEVPETHLSFQFDDLELYVLLDTILAGGLTYNLNLYTSNTPIGISIGDDVKAGVILTIDLIMTAEAEIDITSGFHIKLDDGVAFDIALFGQNVSDTTFNGGSFEFLPVTIQGAGVLSAVLRVGVSAGFDLKTEADSTLFDVSAGVMVGVFAHIAEFTTNVTASLDGDDDGCALRVEESYQLAIGAAAGATIALDDHTWGPVPATTVPVFYTTIADACAVTKTSTASATTKSADKREDLTTTTLEHTDTYTGVECLSTGLVNCPASLQTTAITSSVKSLVTSVASGVTAAWPSSVLSSVPTTLPFGTAARDLFATTGAPTSYSPTPTSISQDVSNFVNGVDKRIIIGVCVGVGGALILGIIGCCLLRHRRRKYAAVPTVPGPTIVVQTPAPYSAGFGEAKKTPASVRVSHY</sequence>
<protein>
    <recommendedName>
        <fullName evidence="6">Mid2 domain-containing protein</fullName>
    </recommendedName>
</protein>
<proteinExistence type="predicted"/>
<evidence type="ECO:0000256" key="2">
    <source>
        <dbReference type="SAM" id="Phobius"/>
    </source>
</evidence>
<keyword evidence="5" id="KW-1185">Reference proteome</keyword>
<dbReference type="Proteomes" id="UP001408356">
    <property type="component" value="Unassembled WGS sequence"/>
</dbReference>
<reference evidence="4 5" key="1">
    <citation type="journal article" date="2024" name="J. Plant Pathol.">
        <title>Sequence and assembly of the genome of Seiridium unicorne, isolate CBS 538.82, causal agent of cypress canker disease.</title>
        <authorList>
            <person name="Scali E."/>
            <person name="Rocca G.D."/>
            <person name="Danti R."/>
            <person name="Garbelotto M."/>
            <person name="Barberini S."/>
            <person name="Baroncelli R."/>
            <person name="Emiliani G."/>
        </authorList>
    </citation>
    <scope>NUCLEOTIDE SEQUENCE [LARGE SCALE GENOMIC DNA]</scope>
    <source>
        <strain evidence="4 5">BM-138-508</strain>
    </source>
</reference>
<dbReference type="EMBL" id="JARVKF010000409">
    <property type="protein sequence ID" value="KAK9416096.1"/>
    <property type="molecule type" value="Genomic_DNA"/>
</dbReference>